<protein>
    <submittedName>
        <fullName evidence="1">Uncharacterized protein</fullName>
    </submittedName>
</protein>
<dbReference type="AlphaFoldDB" id="A0A2B4RB61"/>
<reference evidence="2" key="1">
    <citation type="journal article" date="2017" name="bioRxiv">
        <title>Comparative analysis of the genomes of Stylophora pistillata and Acropora digitifera provides evidence for extensive differences between species of corals.</title>
        <authorList>
            <person name="Voolstra C.R."/>
            <person name="Li Y."/>
            <person name="Liew Y.J."/>
            <person name="Baumgarten S."/>
            <person name="Zoccola D."/>
            <person name="Flot J.-F."/>
            <person name="Tambutte S."/>
            <person name="Allemand D."/>
            <person name="Aranda M."/>
        </authorList>
    </citation>
    <scope>NUCLEOTIDE SEQUENCE [LARGE SCALE GENOMIC DNA]</scope>
</reference>
<evidence type="ECO:0000313" key="1">
    <source>
        <dbReference type="EMBL" id="PFX13525.1"/>
    </source>
</evidence>
<gene>
    <name evidence="1" type="ORF">AWC38_SpisGene22380</name>
</gene>
<dbReference type="EMBL" id="LSMT01000955">
    <property type="protein sequence ID" value="PFX13525.1"/>
    <property type="molecule type" value="Genomic_DNA"/>
</dbReference>
<proteinExistence type="predicted"/>
<keyword evidence="2" id="KW-1185">Reference proteome</keyword>
<organism evidence="1 2">
    <name type="scientific">Stylophora pistillata</name>
    <name type="common">Smooth cauliflower coral</name>
    <dbReference type="NCBI Taxonomy" id="50429"/>
    <lineage>
        <taxon>Eukaryota</taxon>
        <taxon>Metazoa</taxon>
        <taxon>Cnidaria</taxon>
        <taxon>Anthozoa</taxon>
        <taxon>Hexacorallia</taxon>
        <taxon>Scleractinia</taxon>
        <taxon>Astrocoeniina</taxon>
        <taxon>Pocilloporidae</taxon>
        <taxon>Stylophora</taxon>
    </lineage>
</organism>
<name>A0A2B4RB61_STYPI</name>
<comment type="caution">
    <text evidence="1">The sequence shown here is derived from an EMBL/GenBank/DDBJ whole genome shotgun (WGS) entry which is preliminary data.</text>
</comment>
<sequence>MLCPICNPEQPEILNYLKSVGLCKSEDEDTITMRQLFVEEIMKFDEELLAFFPNEDREAFVERAQEFRRQGTFDTAIGEPNAPVLQLVRDAKALVKALNRLKKRDDIVITRPDKGSGVVMDKAGYTRLLSAASIDDSSKLLRADEKRAKSHCRPPKHFHPLLKEEKDVNMILREVLLQNIADSLSPKGSRPAHLCGLLKTHKANLSMRPILSETGTYDYNLSKWLEEKLKPLSMNDFTITDAIRFSEEIRNSPIGEDDILVPYDVTALFTNFPLNGTINILVEKAFVDDWFNQTYDLNLQNDQLTKLLKIASHR</sequence>
<accession>A0A2B4RB61</accession>
<evidence type="ECO:0000313" key="2">
    <source>
        <dbReference type="Proteomes" id="UP000225706"/>
    </source>
</evidence>
<dbReference type="Proteomes" id="UP000225706">
    <property type="component" value="Unassembled WGS sequence"/>
</dbReference>
<dbReference type="OrthoDB" id="10058907at2759"/>